<keyword evidence="1" id="KW-0472">Membrane</keyword>
<keyword evidence="1" id="KW-0812">Transmembrane</keyword>
<keyword evidence="1" id="KW-1133">Transmembrane helix</keyword>
<accession>A0A0A9FZC4</accession>
<evidence type="ECO:0000256" key="1">
    <source>
        <dbReference type="SAM" id="Phobius"/>
    </source>
</evidence>
<protein>
    <submittedName>
        <fullName evidence="2">Uncharacterized protein</fullName>
    </submittedName>
</protein>
<organism evidence="2">
    <name type="scientific">Arundo donax</name>
    <name type="common">Giant reed</name>
    <name type="synonym">Donax arundinaceus</name>
    <dbReference type="NCBI Taxonomy" id="35708"/>
    <lineage>
        <taxon>Eukaryota</taxon>
        <taxon>Viridiplantae</taxon>
        <taxon>Streptophyta</taxon>
        <taxon>Embryophyta</taxon>
        <taxon>Tracheophyta</taxon>
        <taxon>Spermatophyta</taxon>
        <taxon>Magnoliopsida</taxon>
        <taxon>Liliopsida</taxon>
        <taxon>Poales</taxon>
        <taxon>Poaceae</taxon>
        <taxon>PACMAD clade</taxon>
        <taxon>Arundinoideae</taxon>
        <taxon>Arundineae</taxon>
        <taxon>Arundo</taxon>
    </lineage>
</organism>
<reference evidence="2" key="2">
    <citation type="journal article" date="2015" name="Data Brief">
        <title>Shoot transcriptome of the giant reed, Arundo donax.</title>
        <authorList>
            <person name="Barrero R.A."/>
            <person name="Guerrero F.D."/>
            <person name="Moolhuijzen P."/>
            <person name="Goolsby J.A."/>
            <person name="Tidwell J."/>
            <person name="Bellgard S.E."/>
            <person name="Bellgard M.I."/>
        </authorList>
    </citation>
    <scope>NUCLEOTIDE SEQUENCE</scope>
    <source>
        <tissue evidence="2">Shoot tissue taken approximately 20 cm above the soil surface</tissue>
    </source>
</reference>
<dbReference type="EMBL" id="GBRH01182265">
    <property type="protein sequence ID" value="JAE15631.1"/>
    <property type="molecule type" value="Transcribed_RNA"/>
</dbReference>
<proteinExistence type="predicted"/>
<evidence type="ECO:0000313" key="2">
    <source>
        <dbReference type="EMBL" id="JAE15631.1"/>
    </source>
</evidence>
<sequence length="51" mass="6037">MHKQTIVNLCSFINRLMAMIAKLAVLFFPFQTPERLIRRINILLEMSLIFT</sequence>
<feature type="transmembrane region" description="Helical" evidence="1">
    <location>
        <begin position="12"/>
        <end position="30"/>
    </location>
</feature>
<reference evidence="2" key="1">
    <citation type="submission" date="2014-09" db="EMBL/GenBank/DDBJ databases">
        <authorList>
            <person name="Magalhaes I.L.F."/>
            <person name="Oliveira U."/>
            <person name="Santos F.R."/>
            <person name="Vidigal T.H.D.A."/>
            <person name="Brescovit A.D."/>
            <person name="Santos A.J."/>
        </authorList>
    </citation>
    <scope>NUCLEOTIDE SEQUENCE</scope>
    <source>
        <tissue evidence="2">Shoot tissue taken approximately 20 cm above the soil surface</tissue>
    </source>
</reference>
<name>A0A0A9FZC4_ARUDO</name>
<dbReference type="AlphaFoldDB" id="A0A0A9FZC4"/>